<feature type="transmembrane region" description="Helical" evidence="1">
    <location>
        <begin position="327"/>
        <end position="347"/>
    </location>
</feature>
<feature type="transmembrane region" description="Helical" evidence="1">
    <location>
        <begin position="116"/>
        <end position="131"/>
    </location>
</feature>
<dbReference type="PANTHER" id="PTHR30590:SF2">
    <property type="entry name" value="INNER MEMBRANE PROTEIN"/>
    <property type="match status" value="1"/>
</dbReference>
<feature type="transmembrane region" description="Helical" evidence="1">
    <location>
        <begin position="50"/>
        <end position="71"/>
    </location>
</feature>
<feature type="transmembrane region" description="Helical" evidence="1">
    <location>
        <begin position="202"/>
        <end position="220"/>
    </location>
</feature>
<dbReference type="EMBL" id="JBHTBW010000046">
    <property type="protein sequence ID" value="MFC7442197.1"/>
    <property type="molecule type" value="Genomic_DNA"/>
</dbReference>
<keyword evidence="4" id="KW-1185">Reference proteome</keyword>
<dbReference type="Proteomes" id="UP001596500">
    <property type="component" value="Unassembled WGS sequence"/>
</dbReference>
<dbReference type="InterPro" id="IPR052529">
    <property type="entry name" value="Bact_Transport_Assoc"/>
</dbReference>
<reference evidence="4" key="1">
    <citation type="journal article" date="2019" name="Int. J. Syst. Evol. Microbiol.">
        <title>The Global Catalogue of Microorganisms (GCM) 10K type strain sequencing project: providing services to taxonomists for standard genome sequencing and annotation.</title>
        <authorList>
            <consortium name="The Broad Institute Genomics Platform"/>
            <consortium name="The Broad Institute Genome Sequencing Center for Infectious Disease"/>
            <person name="Wu L."/>
            <person name="Ma J."/>
        </authorList>
    </citation>
    <scope>NUCLEOTIDE SEQUENCE [LARGE SCALE GENOMIC DNA]</scope>
    <source>
        <strain evidence="4">CGMCC 1.12942</strain>
    </source>
</reference>
<feature type="domain" description="DUF418" evidence="2">
    <location>
        <begin position="219"/>
        <end position="368"/>
    </location>
</feature>
<keyword evidence="1" id="KW-0812">Transmembrane</keyword>
<proteinExistence type="predicted"/>
<keyword evidence="1" id="KW-0472">Membrane</keyword>
<feature type="transmembrane region" description="Helical" evidence="1">
    <location>
        <begin position="267"/>
        <end position="289"/>
    </location>
</feature>
<evidence type="ECO:0000259" key="2">
    <source>
        <dbReference type="Pfam" id="PF04235"/>
    </source>
</evidence>
<dbReference type="RefSeq" id="WP_379865913.1">
    <property type="nucleotide sequence ID" value="NZ_JBHTBW010000046.1"/>
</dbReference>
<feature type="transmembrane region" description="Helical" evidence="1">
    <location>
        <begin position="92"/>
        <end position="110"/>
    </location>
</feature>
<feature type="transmembrane region" description="Helical" evidence="1">
    <location>
        <begin position="143"/>
        <end position="162"/>
    </location>
</feature>
<dbReference type="InterPro" id="IPR007349">
    <property type="entry name" value="DUF418"/>
</dbReference>
<comment type="caution">
    <text evidence="3">The sequence shown here is derived from an EMBL/GenBank/DDBJ whole genome shotgun (WGS) entry which is preliminary data.</text>
</comment>
<gene>
    <name evidence="3" type="ORF">ACFQNG_13975</name>
</gene>
<keyword evidence="1" id="KW-1133">Transmembrane helix</keyword>
<evidence type="ECO:0000256" key="1">
    <source>
        <dbReference type="SAM" id="Phobius"/>
    </source>
</evidence>
<protein>
    <submittedName>
        <fullName evidence="3">DUF418 domain-containing protein</fullName>
    </submittedName>
</protein>
<accession>A0ABW2RM88</accession>
<feature type="transmembrane region" description="Helical" evidence="1">
    <location>
        <begin position="241"/>
        <end position="261"/>
    </location>
</feature>
<name>A0ABW2RM88_9BACL</name>
<organism evidence="3 4">
    <name type="scientific">Laceyella putida</name>
    <dbReference type="NCBI Taxonomy" id="110101"/>
    <lineage>
        <taxon>Bacteria</taxon>
        <taxon>Bacillati</taxon>
        <taxon>Bacillota</taxon>
        <taxon>Bacilli</taxon>
        <taxon>Bacillales</taxon>
        <taxon>Thermoactinomycetaceae</taxon>
        <taxon>Laceyella</taxon>
    </lineage>
</organism>
<evidence type="ECO:0000313" key="3">
    <source>
        <dbReference type="EMBL" id="MFC7442197.1"/>
    </source>
</evidence>
<feature type="transmembrane region" description="Helical" evidence="1">
    <location>
        <begin position="301"/>
        <end position="321"/>
    </location>
</feature>
<evidence type="ECO:0000313" key="4">
    <source>
        <dbReference type="Proteomes" id="UP001596500"/>
    </source>
</evidence>
<dbReference type="Pfam" id="PF04235">
    <property type="entry name" value="DUF418"/>
    <property type="match status" value="1"/>
</dbReference>
<dbReference type="PANTHER" id="PTHR30590">
    <property type="entry name" value="INNER MEMBRANE PROTEIN"/>
    <property type="match status" value="1"/>
</dbReference>
<feature type="transmembrane region" description="Helical" evidence="1">
    <location>
        <begin position="12"/>
        <end position="30"/>
    </location>
</feature>
<sequence length="377" mass="42898">MHRIRLLDVLRGFAIIGTLGTNIWIFADLGSLEAMFSNSDAPWWTNPDHIIATVVSLLVNGKFLGMLTIMFGVGLELKRRKAARLGQTWPGLYLWTSFLLLVDGFLHYLLVMEYDILMSYAVTAMIVAFIVERGTQAIKRTMIAFGILHVLMISSLFTLLAITNPLHSDTSIADPVALYQYGTWVEQIQYRYDHFWSYRIEAIGILPMNIFLFLFGVMLMRSGAFAPDEKGRAIRRKMLRWGLGLGLPLNLLIFVPGGFFILPVRYLFAPILSMGYTLIAKIMEVSWFSSLMARFEEIGKTALSCYMLQNIIASFIFYGWGLGLGSTYGSLFTVGMWLLISVLLMAFSHGWLRIFPTGPVEWVWRRLSELPVKKRQI</sequence>